<dbReference type="EMBL" id="CABPRJ010001428">
    <property type="protein sequence ID" value="VVC35768.1"/>
    <property type="molecule type" value="Genomic_DNA"/>
</dbReference>
<dbReference type="Proteomes" id="UP000325440">
    <property type="component" value="Unassembled WGS sequence"/>
</dbReference>
<accession>A0A5E4MTZ2</accession>
<dbReference type="AlphaFoldDB" id="A0A5E4MTZ2"/>
<gene>
    <name evidence="1" type="ORF">CINCED_3A025866</name>
</gene>
<reference evidence="1 2" key="1">
    <citation type="submission" date="2019-08" db="EMBL/GenBank/DDBJ databases">
        <authorList>
            <person name="Alioto T."/>
            <person name="Alioto T."/>
            <person name="Gomez Garrido J."/>
        </authorList>
    </citation>
    <scope>NUCLEOTIDE SEQUENCE [LARGE SCALE GENOMIC DNA]</scope>
</reference>
<evidence type="ECO:0000313" key="1">
    <source>
        <dbReference type="EMBL" id="VVC35768.1"/>
    </source>
</evidence>
<name>A0A5E4MTZ2_9HEMI</name>
<organism evidence="1 2">
    <name type="scientific">Cinara cedri</name>
    <dbReference type="NCBI Taxonomy" id="506608"/>
    <lineage>
        <taxon>Eukaryota</taxon>
        <taxon>Metazoa</taxon>
        <taxon>Ecdysozoa</taxon>
        <taxon>Arthropoda</taxon>
        <taxon>Hexapoda</taxon>
        <taxon>Insecta</taxon>
        <taxon>Pterygota</taxon>
        <taxon>Neoptera</taxon>
        <taxon>Paraneoptera</taxon>
        <taxon>Hemiptera</taxon>
        <taxon>Sternorrhyncha</taxon>
        <taxon>Aphidomorpha</taxon>
        <taxon>Aphidoidea</taxon>
        <taxon>Aphididae</taxon>
        <taxon>Lachninae</taxon>
        <taxon>Cinara</taxon>
    </lineage>
</organism>
<keyword evidence="2" id="KW-1185">Reference proteome</keyword>
<proteinExistence type="predicted"/>
<protein>
    <submittedName>
        <fullName evidence="1">Uncharacterized protein</fullName>
    </submittedName>
</protein>
<sequence>MANINKHELVGEQKIMFFGQNRSVVWKNLTKLDEMENPQESEEDQITTTTNEFHTVEMIPSTTVAEDLESSPTIELRDLGSWRDRLYEITDGLKNVFQRVYNVLNWNMTTTTEIEPLHNT</sequence>
<evidence type="ECO:0000313" key="2">
    <source>
        <dbReference type="Proteomes" id="UP000325440"/>
    </source>
</evidence>